<keyword evidence="3" id="KW-1185">Reference proteome</keyword>
<dbReference type="EMBL" id="CAJVQB010045768">
    <property type="protein sequence ID" value="CAG8832633.1"/>
    <property type="molecule type" value="Genomic_DNA"/>
</dbReference>
<gene>
    <name evidence="2" type="ORF">GMARGA_LOCUS31149</name>
</gene>
<evidence type="ECO:0000313" key="2">
    <source>
        <dbReference type="EMBL" id="CAG8832633.1"/>
    </source>
</evidence>
<proteinExistence type="predicted"/>
<organism evidence="2 3">
    <name type="scientific">Gigaspora margarita</name>
    <dbReference type="NCBI Taxonomy" id="4874"/>
    <lineage>
        <taxon>Eukaryota</taxon>
        <taxon>Fungi</taxon>
        <taxon>Fungi incertae sedis</taxon>
        <taxon>Mucoromycota</taxon>
        <taxon>Glomeromycotina</taxon>
        <taxon>Glomeromycetes</taxon>
        <taxon>Diversisporales</taxon>
        <taxon>Gigasporaceae</taxon>
        <taxon>Gigaspora</taxon>
    </lineage>
</organism>
<protein>
    <submittedName>
        <fullName evidence="2">45153_t:CDS:1</fullName>
    </submittedName>
</protein>
<comment type="caution">
    <text evidence="2">The sequence shown here is derived from an EMBL/GenBank/DDBJ whole genome shotgun (WGS) entry which is preliminary data.</text>
</comment>
<evidence type="ECO:0000313" key="3">
    <source>
        <dbReference type="Proteomes" id="UP000789901"/>
    </source>
</evidence>
<name>A0ABN7WHP2_GIGMA</name>
<sequence>MLLNHPFQQLIILLNRLQLMISLQKKEKRPIRTNNEDDEVVESSTTRAKNSTKFKKGKRSIQMNNDNDNCSSSNDNISEILQEENEDILTMLQDQDMQNEDNEPSTSSLLEDDYNHSEGFLLDNQEIEQIPSHQVLAVCNWLIKYPHVLKLASQMYIASSIPLANVSEFGESSTSWSVNFANSGDNKKGIKKYLIVDLKIILTYLIYREGTTTSSLTNEEIKNYITEKVVNDLLRHYISGTNQSELQKCGSLGKLITFIREMFRIHWRGKNIAQVKNLDNITKNMHIPSR</sequence>
<dbReference type="Proteomes" id="UP000789901">
    <property type="component" value="Unassembled WGS sequence"/>
</dbReference>
<feature type="non-terminal residue" evidence="2">
    <location>
        <position position="290"/>
    </location>
</feature>
<evidence type="ECO:0000256" key="1">
    <source>
        <dbReference type="SAM" id="MobiDB-lite"/>
    </source>
</evidence>
<accession>A0ABN7WHP2</accession>
<reference evidence="2 3" key="1">
    <citation type="submission" date="2021-06" db="EMBL/GenBank/DDBJ databases">
        <authorList>
            <person name="Kallberg Y."/>
            <person name="Tangrot J."/>
            <person name="Rosling A."/>
        </authorList>
    </citation>
    <scope>NUCLEOTIDE SEQUENCE [LARGE SCALE GENOMIC DNA]</scope>
    <source>
        <strain evidence="2 3">120-4 pot B 10/14</strain>
    </source>
</reference>
<feature type="region of interest" description="Disordered" evidence="1">
    <location>
        <begin position="27"/>
        <end position="50"/>
    </location>
</feature>